<keyword evidence="4" id="KW-1185">Reference proteome</keyword>
<evidence type="ECO:0000259" key="2">
    <source>
        <dbReference type="Pfam" id="PF09169"/>
    </source>
</evidence>
<feature type="domain" description="Breast cancer type 2 susceptibility protein helical" evidence="2">
    <location>
        <begin position="57"/>
        <end position="133"/>
    </location>
</feature>
<dbReference type="InterPro" id="IPR015187">
    <property type="entry name" value="BRCA2_OB_1"/>
</dbReference>
<comment type="caution">
    <text evidence="3">The sequence shown here is derived from an EMBL/GenBank/DDBJ whole genome shotgun (WGS) entry which is preliminary data.</text>
</comment>
<feature type="non-terminal residue" evidence="3">
    <location>
        <position position="1"/>
    </location>
</feature>
<dbReference type="EMBL" id="JALJOV010001024">
    <property type="protein sequence ID" value="KAK9856132.1"/>
    <property type="molecule type" value="Genomic_DNA"/>
</dbReference>
<evidence type="ECO:0000259" key="1">
    <source>
        <dbReference type="Pfam" id="PF09103"/>
    </source>
</evidence>
<accession>A0AAW1SU82</accession>
<dbReference type="SUPFAM" id="SSF50249">
    <property type="entry name" value="Nucleic acid-binding proteins"/>
    <property type="match status" value="2"/>
</dbReference>
<feature type="domain" description="BRCA2 OB1" evidence="1">
    <location>
        <begin position="156"/>
        <end position="205"/>
    </location>
</feature>
<gene>
    <name evidence="3" type="ORF">WJX84_010763</name>
</gene>
<reference evidence="3 4" key="1">
    <citation type="journal article" date="2024" name="Nat. Commun.">
        <title>Phylogenomics reveals the evolutionary origins of lichenization in chlorophyte algae.</title>
        <authorList>
            <person name="Puginier C."/>
            <person name="Libourel C."/>
            <person name="Otte J."/>
            <person name="Skaloud P."/>
            <person name="Haon M."/>
            <person name="Grisel S."/>
            <person name="Petersen M."/>
            <person name="Berrin J.G."/>
            <person name="Delaux P.M."/>
            <person name="Dal Grande F."/>
            <person name="Keller J."/>
        </authorList>
    </citation>
    <scope>NUCLEOTIDE SEQUENCE [LARGE SCALE GENOMIC DNA]</scope>
    <source>
        <strain evidence="3 4">SAG 2523</strain>
    </source>
</reference>
<organism evidence="3 4">
    <name type="scientific">Apatococcus fuscideae</name>
    <dbReference type="NCBI Taxonomy" id="2026836"/>
    <lineage>
        <taxon>Eukaryota</taxon>
        <taxon>Viridiplantae</taxon>
        <taxon>Chlorophyta</taxon>
        <taxon>core chlorophytes</taxon>
        <taxon>Trebouxiophyceae</taxon>
        <taxon>Chlorellales</taxon>
        <taxon>Chlorellaceae</taxon>
        <taxon>Apatococcus</taxon>
    </lineage>
</organism>
<dbReference type="InterPro" id="IPR015525">
    <property type="entry name" value="BRCA2"/>
</dbReference>
<sequence>GAIAEAGTPGLEAARSLNVSLQHRGLDTTPPINWPVLPDQISGGASPSPTVPAGLTVGQRGSDSGCEDFEKLLLDAGARSQNASKPWVENHLQWICWKLAAKEAQHTKLKGKLRDADVVLDELKMRYEREVNRGQSSWLKRLLEQDVPASHAMVLRIAVGMKLRVCGSELQGQQQEALVAAKSTTLTLIANGVKRATLSSKLGQQRQRSVHLPLTAIDPAGGMVPQTDVVIQRKGPVLIWARAPDGSSYTTTQKGHAQALGRQEAHACQVSETVAAELQGEEAARCRRALTPLGKRKAAAGEELYAQALLSEGNGAGLGRLTDQQQHQLERYLFLVALHRFKEKRKAEMEAQQQKMLSQRLGAGGQAAGSPVMRLLVAPVIHKDVHPEKIIHAPWSVIRIWRPTDDIMHLSEGDVYSVSGLIPVERSGRGRTPLELSSGRTTCWERQQPTPASCLRWAFQPRVWLQLEQVLQQMPGSYIDCFGMAIGATAIQHPEHHTAQQFVFLVDQSVQRLNLQSKPKNDWMLGIRLTKSGDIMGFLELPNQSTAFCWFKSLRLSHFDMQNCICNLEVDSLTTGGVYKAPPRDQHLTDQKMQDLLAWSQAEEVLMQKLQGRVSSLI</sequence>
<dbReference type="InterPro" id="IPR015252">
    <property type="entry name" value="BRCA2_hlx"/>
</dbReference>
<dbReference type="Proteomes" id="UP001485043">
    <property type="component" value="Unassembled WGS sequence"/>
</dbReference>
<dbReference type="Pfam" id="PF09169">
    <property type="entry name" value="BRCA-2_helical"/>
    <property type="match status" value="1"/>
</dbReference>
<dbReference type="InterPro" id="IPR036315">
    <property type="entry name" value="BRCA2_hlx_sf"/>
</dbReference>
<evidence type="ECO:0000313" key="3">
    <source>
        <dbReference type="EMBL" id="KAK9856132.1"/>
    </source>
</evidence>
<evidence type="ECO:0000313" key="4">
    <source>
        <dbReference type="Proteomes" id="UP001485043"/>
    </source>
</evidence>
<dbReference type="Gene3D" id="2.40.50.140">
    <property type="entry name" value="Nucleic acid-binding proteins"/>
    <property type="match status" value="3"/>
</dbReference>
<proteinExistence type="predicted"/>
<dbReference type="GO" id="GO:0006355">
    <property type="term" value="P:regulation of DNA-templated transcription"/>
    <property type="evidence" value="ECO:0007669"/>
    <property type="project" value="TreeGrafter"/>
</dbReference>
<dbReference type="PANTHER" id="PTHR11289">
    <property type="entry name" value="BREAST CANCER TYPE 2 SUSCEPTIBILITY PROTEIN BRCA2"/>
    <property type="match status" value="1"/>
</dbReference>
<dbReference type="PANTHER" id="PTHR11289:SF0">
    <property type="entry name" value="BREAST CANCER TYPE 2 SUSCEPTIBILITY PROTEIN"/>
    <property type="match status" value="1"/>
</dbReference>
<name>A0AAW1SU82_9CHLO</name>
<dbReference type="Pfam" id="PF09103">
    <property type="entry name" value="BRCA-2_OB1"/>
    <property type="match status" value="1"/>
</dbReference>
<dbReference type="AlphaFoldDB" id="A0AAW1SU82"/>
<dbReference type="GO" id="GO:0000724">
    <property type="term" value="P:double-strand break repair via homologous recombination"/>
    <property type="evidence" value="ECO:0007669"/>
    <property type="project" value="InterPro"/>
</dbReference>
<dbReference type="SUPFAM" id="SSF81872">
    <property type="entry name" value="BRCA2 helical domain"/>
    <property type="match status" value="1"/>
</dbReference>
<dbReference type="InterPro" id="IPR012340">
    <property type="entry name" value="NA-bd_OB-fold"/>
</dbReference>
<protein>
    <submittedName>
        <fullName evidence="3">Uncharacterized protein</fullName>
    </submittedName>
</protein>